<dbReference type="AlphaFoldDB" id="A0A2G8TF21"/>
<dbReference type="NCBIfam" id="TIGR02794">
    <property type="entry name" value="tolA_full"/>
    <property type="match status" value="1"/>
</dbReference>
<protein>
    <submittedName>
        <fullName evidence="7">Protein TolA</fullName>
    </submittedName>
</protein>
<dbReference type="Pfam" id="PF13103">
    <property type="entry name" value="TonB_2"/>
    <property type="match status" value="1"/>
</dbReference>
<dbReference type="Gene3D" id="3.30.1150.10">
    <property type="match status" value="1"/>
</dbReference>
<feature type="region of interest" description="Disordered" evidence="5">
    <location>
        <begin position="194"/>
        <end position="227"/>
    </location>
</feature>
<feature type="compositionally biased region" description="Pro residues" evidence="5">
    <location>
        <begin position="64"/>
        <end position="89"/>
    </location>
</feature>
<dbReference type="GO" id="GO:0043213">
    <property type="term" value="P:bacteriocin transport"/>
    <property type="evidence" value="ECO:0007669"/>
    <property type="project" value="InterPro"/>
</dbReference>
<evidence type="ECO:0000313" key="8">
    <source>
        <dbReference type="Proteomes" id="UP000230390"/>
    </source>
</evidence>
<comment type="caution">
    <text evidence="7">The sequence shown here is derived from an EMBL/GenBank/DDBJ whole genome shotgun (WGS) entry which is preliminary data.</text>
</comment>
<evidence type="ECO:0000313" key="7">
    <source>
        <dbReference type="EMBL" id="PIL44630.1"/>
    </source>
</evidence>
<name>A0A2G8TF21_9BURK</name>
<dbReference type="Proteomes" id="UP000230390">
    <property type="component" value="Unassembled WGS sequence"/>
</dbReference>
<feature type="compositionally biased region" description="Basic and acidic residues" evidence="5">
    <location>
        <begin position="194"/>
        <end position="208"/>
    </location>
</feature>
<dbReference type="EMBL" id="PDOC01000006">
    <property type="protein sequence ID" value="PIL44630.1"/>
    <property type="molecule type" value="Genomic_DNA"/>
</dbReference>
<dbReference type="SUPFAM" id="SSF74653">
    <property type="entry name" value="TolA/TonB C-terminal domain"/>
    <property type="match status" value="1"/>
</dbReference>
<evidence type="ECO:0000256" key="6">
    <source>
        <dbReference type="SAM" id="Phobius"/>
    </source>
</evidence>
<keyword evidence="3 6" id="KW-1133">Transmembrane helix</keyword>
<evidence type="ECO:0000256" key="4">
    <source>
        <dbReference type="ARBA" id="ARBA00023136"/>
    </source>
</evidence>
<accession>A0A2G8TF21</accession>
<dbReference type="InterPro" id="IPR006260">
    <property type="entry name" value="TonB/TolA_C"/>
</dbReference>
<comment type="subcellular location">
    <subcellularLocation>
        <location evidence="1">Membrane</location>
        <topology evidence="1">Single-pass membrane protein</topology>
    </subcellularLocation>
</comment>
<evidence type="ECO:0000256" key="1">
    <source>
        <dbReference type="ARBA" id="ARBA00004167"/>
    </source>
</evidence>
<sequence length="322" mass="34904">MTSATANGAPYHVPPEPSRWPSIVLAAAVHAGLLAFLYIGVSWQNTTPVQVEAEVWDMKTQSAAPPPPPPPEVIEPAPVPVPQPVPVPVPKVVQQPPPKVEEPVAPKAPDIALEREKRKAEKRKELEEEKKLEEQKLAKEMKAKQLADKKAQELADKKEQELADKKAEQKEQELAKKLEEKKLAEKLKAEKMAKAKEEAASEKRRAAELSRMMAGAGTSGEAAKSTASRVDTSYLAAINSKIKSSTSYAGSTAVPGKPEVVFKIEQLPSGEIISVRLTKSSGIPAFDDAVEKGILKSSPLPKNKNGTVLRTLEIAFAMKDLK</sequence>
<dbReference type="GO" id="GO:0019534">
    <property type="term" value="F:toxin transmembrane transporter activity"/>
    <property type="evidence" value="ECO:0007669"/>
    <property type="project" value="InterPro"/>
</dbReference>
<evidence type="ECO:0000256" key="5">
    <source>
        <dbReference type="SAM" id="MobiDB-lite"/>
    </source>
</evidence>
<keyword evidence="4 6" id="KW-0472">Membrane</keyword>
<feature type="compositionally biased region" description="Basic and acidic residues" evidence="5">
    <location>
        <begin position="112"/>
        <end position="172"/>
    </location>
</feature>
<reference evidence="7 8" key="1">
    <citation type="submission" date="2017-10" db="EMBL/GenBank/DDBJ databases">
        <title>Massilia psychrophilum sp. nov., a novel purple-pigmented bacterium isolated from Tianshan glacier, Xinjiang Municipality, China.</title>
        <authorList>
            <person name="Wang H."/>
        </authorList>
    </citation>
    <scope>NUCLEOTIDE SEQUENCE [LARGE SCALE GENOMIC DNA]</scope>
    <source>
        <strain evidence="7 8">JCM 30074</strain>
    </source>
</reference>
<dbReference type="NCBIfam" id="TIGR01352">
    <property type="entry name" value="tonB_Cterm"/>
    <property type="match status" value="1"/>
</dbReference>
<dbReference type="GO" id="GO:0016020">
    <property type="term" value="C:membrane"/>
    <property type="evidence" value="ECO:0007669"/>
    <property type="project" value="UniProtKB-SubCell"/>
</dbReference>
<evidence type="ECO:0000256" key="3">
    <source>
        <dbReference type="ARBA" id="ARBA00022989"/>
    </source>
</evidence>
<feature type="region of interest" description="Disordered" evidence="5">
    <location>
        <begin position="59"/>
        <end position="172"/>
    </location>
</feature>
<organism evidence="7 8">
    <name type="scientific">Massilia eurypsychrophila</name>
    <dbReference type="NCBI Taxonomy" id="1485217"/>
    <lineage>
        <taxon>Bacteria</taxon>
        <taxon>Pseudomonadati</taxon>
        <taxon>Pseudomonadota</taxon>
        <taxon>Betaproteobacteria</taxon>
        <taxon>Burkholderiales</taxon>
        <taxon>Oxalobacteraceae</taxon>
        <taxon>Telluria group</taxon>
        <taxon>Massilia</taxon>
    </lineage>
</organism>
<evidence type="ECO:0000256" key="2">
    <source>
        <dbReference type="ARBA" id="ARBA00022692"/>
    </source>
</evidence>
<dbReference type="OrthoDB" id="5298892at2"/>
<keyword evidence="8" id="KW-1185">Reference proteome</keyword>
<dbReference type="InterPro" id="IPR014161">
    <property type="entry name" value="Tol-Pal_TolA"/>
</dbReference>
<proteinExistence type="predicted"/>
<feature type="transmembrane region" description="Helical" evidence="6">
    <location>
        <begin position="20"/>
        <end position="41"/>
    </location>
</feature>
<dbReference type="RefSeq" id="WP_099788692.1">
    <property type="nucleotide sequence ID" value="NZ_JBHLYV010000004.1"/>
</dbReference>
<gene>
    <name evidence="7" type="primary">tolA</name>
    <name evidence="7" type="ORF">CR105_11970</name>
</gene>
<keyword evidence="2 6" id="KW-0812">Transmembrane</keyword>